<dbReference type="RefSeq" id="WP_098502792.1">
    <property type="nucleotide sequence ID" value="NZ_PDJQ01000001.1"/>
</dbReference>
<dbReference type="Proteomes" id="UP000223071">
    <property type="component" value="Unassembled WGS sequence"/>
</dbReference>
<dbReference type="InterPro" id="IPR001753">
    <property type="entry name" value="Enoyl-CoA_hydra/iso"/>
</dbReference>
<proteinExistence type="inferred from homology"/>
<dbReference type="GO" id="GO:0016853">
    <property type="term" value="F:isomerase activity"/>
    <property type="evidence" value="ECO:0007669"/>
    <property type="project" value="UniProtKB-KW"/>
</dbReference>
<keyword evidence="3" id="KW-1185">Reference proteome</keyword>
<dbReference type="InterPro" id="IPR051053">
    <property type="entry name" value="ECH/Chromodomain_protein"/>
</dbReference>
<dbReference type="PANTHER" id="PTHR43684">
    <property type="match status" value="1"/>
</dbReference>
<dbReference type="PANTHER" id="PTHR43684:SF4">
    <property type="entry name" value="ENOYL-COA HYDRATASE_ISOMERASE FAMILY PROTEIN (AFU_ORTHOLOGUE AFUA_1G01890)"/>
    <property type="match status" value="1"/>
</dbReference>
<dbReference type="InterPro" id="IPR014748">
    <property type="entry name" value="Enoyl-CoA_hydra_C"/>
</dbReference>
<gene>
    <name evidence="2" type="ORF">A9A59_0525</name>
</gene>
<dbReference type="Gene3D" id="3.90.226.10">
    <property type="entry name" value="2-enoyl-CoA Hydratase, Chain A, domain 1"/>
    <property type="match status" value="1"/>
</dbReference>
<evidence type="ECO:0000313" key="3">
    <source>
        <dbReference type="Proteomes" id="UP000223071"/>
    </source>
</evidence>
<reference evidence="2 3" key="1">
    <citation type="submission" date="2017-09" db="EMBL/GenBank/DDBJ databases">
        <title>Sequencing the genomes of two abundant thermophiles in Great Basin hot springs: Thermocrinis jamiesonii and novel Chloroflexi Thermoflexus hugenholtzii.</title>
        <authorList>
            <person name="Hedlund B."/>
        </authorList>
    </citation>
    <scope>NUCLEOTIDE SEQUENCE [LARGE SCALE GENOMIC DNA]</scope>
    <source>
        <strain evidence="2 3">G233</strain>
    </source>
</reference>
<dbReference type="EMBL" id="PDJQ01000001">
    <property type="protein sequence ID" value="PFG73330.1"/>
    <property type="molecule type" value="Genomic_DNA"/>
</dbReference>
<name>A0A2A9HE07_TEPT2</name>
<organism evidence="2 3">
    <name type="scientific">Tepidiforma thermophila (strain KCTC 52669 / CGMCC 1.13589 / G233)</name>
    <dbReference type="NCBI Taxonomy" id="2761530"/>
    <lineage>
        <taxon>Bacteria</taxon>
        <taxon>Bacillati</taxon>
        <taxon>Chloroflexota</taxon>
        <taxon>Tepidiformia</taxon>
        <taxon>Tepidiformales</taxon>
        <taxon>Tepidiformaceae</taxon>
        <taxon>Tepidiforma</taxon>
    </lineage>
</organism>
<evidence type="ECO:0000313" key="2">
    <source>
        <dbReference type="EMBL" id="PFG73330.1"/>
    </source>
</evidence>
<keyword evidence="2" id="KW-0413">Isomerase</keyword>
<dbReference type="AlphaFoldDB" id="A0A2A9HE07"/>
<dbReference type="Gene3D" id="1.10.12.10">
    <property type="entry name" value="Lyase 2-enoyl-coa Hydratase, Chain A, domain 2"/>
    <property type="match status" value="1"/>
</dbReference>
<accession>A0A2A9HE07</accession>
<dbReference type="InterPro" id="IPR029045">
    <property type="entry name" value="ClpP/crotonase-like_dom_sf"/>
</dbReference>
<sequence length="260" mass="29198">MEYEQILYEKRGHTVIITMNRPERLNAWTWKMAAERNDAFRRANADPEVASIILTGAGRGFCAGADVRDAFQRGLDSQGQARREERDTTNYVELVRTSKPMIAAVNGVCVGVGLTSILPMDIIIASDQARFGMFFVKMGLVPELASTYFLTQRVGFGMASDMCLTGRLVDAEEALRTGLVQKVVPHEQLMDAAMEYANMLAQNPDRQMGWIKELITKNGANPDYNEVMRLEHGRIAECYSTPEHREAVAAFQEKRPAKFR</sequence>
<dbReference type="Pfam" id="PF00378">
    <property type="entry name" value="ECH_1"/>
    <property type="match status" value="1"/>
</dbReference>
<comment type="caution">
    <text evidence="2">The sequence shown here is derived from an EMBL/GenBank/DDBJ whole genome shotgun (WGS) entry which is preliminary data.</text>
</comment>
<dbReference type="CDD" id="cd06558">
    <property type="entry name" value="crotonase-like"/>
    <property type="match status" value="1"/>
</dbReference>
<protein>
    <submittedName>
        <fullName evidence="2">2-(1,2-epoxy-1,2-dihydrophenyl)acetyl-CoA isomerase</fullName>
    </submittedName>
</protein>
<dbReference type="SUPFAM" id="SSF52096">
    <property type="entry name" value="ClpP/crotonase"/>
    <property type="match status" value="1"/>
</dbReference>
<comment type="similarity">
    <text evidence="1">Belongs to the enoyl-CoA hydratase/isomerase family.</text>
</comment>
<evidence type="ECO:0000256" key="1">
    <source>
        <dbReference type="ARBA" id="ARBA00005254"/>
    </source>
</evidence>